<evidence type="ECO:0000313" key="2">
    <source>
        <dbReference type="EMBL" id="GFT05428.1"/>
    </source>
</evidence>
<dbReference type="OrthoDB" id="425619at2759"/>
<accession>A0A8X6NB52</accession>
<proteinExistence type="predicted"/>
<evidence type="ECO:0000313" key="3">
    <source>
        <dbReference type="Proteomes" id="UP000887013"/>
    </source>
</evidence>
<organism evidence="2 3">
    <name type="scientific">Nephila pilipes</name>
    <name type="common">Giant wood spider</name>
    <name type="synonym">Nephila maculata</name>
    <dbReference type="NCBI Taxonomy" id="299642"/>
    <lineage>
        <taxon>Eukaryota</taxon>
        <taxon>Metazoa</taxon>
        <taxon>Ecdysozoa</taxon>
        <taxon>Arthropoda</taxon>
        <taxon>Chelicerata</taxon>
        <taxon>Arachnida</taxon>
        <taxon>Araneae</taxon>
        <taxon>Araneomorphae</taxon>
        <taxon>Entelegynae</taxon>
        <taxon>Araneoidea</taxon>
        <taxon>Nephilidae</taxon>
        <taxon>Nephila</taxon>
    </lineage>
</organism>
<dbReference type="Proteomes" id="UP000887013">
    <property type="component" value="Unassembled WGS sequence"/>
</dbReference>
<sequence>MLVLRLNLCLARDGTFVIVARKSAVSYSVANIDSPHLPVGVFHTSALTPFQGNAIPPVKALRRRGRPARIVNPAIPLLSMLKNTKFSQNTSSADPWSGRLWGQRGRL</sequence>
<name>A0A8X6NB52_NEPPI</name>
<dbReference type="AlphaFoldDB" id="A0A8X6NB52"/>
<feature type="region of interest" description="Disordered" evidence="1">
    <location>
        <begin position="88"/>
        <end position="107"/>
    </location>
</feature>
<keyword evidence="3" id="KW-1185">Reference proteome</keyword>
<evidence type="ECO:0000256" key="1">
    <source>
        <dbReference type="SAM" id="MobiDB-lite"/>
    </source>
</evidence>
<gene>
    <name evidence="2" type="ORF">NPIL_217221</name>
</gene>
<comment type="caution">
    <text evidence="2">The sequence shown here is derived from an EMBL/GenBank/DDBJ whole genome shotgun (WGS) entry which is preliminary data.</text>
</comment>
<dbReference type="EMBL" id="BMAW01056359">
    <property type="protein sequence ID" value="GFT05428.1"/>
    <property type="molecule type" value="Genomic_DNA"/>
</dbReference>
<reference evidence="2" key="1">
    <citation type="submission" date="2020-08" db="EMBL/GenBank/DDBJ databases">
        <title>Multicomponent nature underlies the extraordinary mechanical properties of spider dragline silk.</title>
        <authorList>
            <person name="Kono N."/>
            <person name="Nakamura H."/>
            <person name="Mori M."/>
            <person name="Yoshida Y."/>
            <person name="Ohtoshi R."/>
            <person name="Malay A.D."/>
            <person name="Moran D.A.P."/>
            <person name="Tomita M."/>
            <person name="Numata K."/>
            <person name="Arakawa K."/>
        </authorList>
    </citation>
    <scope>NUCLEOTIDE SEQUENCE</scope>
</reference>
<protein>
    <submittedName>
        <fullName evidence="2">Uncharacterized protein</fullName>
    </submittedName>
</protein>